<keyword evidence="2" id="KW-1133">Transmembrane helix</keyword>
<evidence type="ECO:0000313" key="3">
    <source>
        <dbReference type="EMBL" id="RKH58079.1"/>
    </source>
</evidence>
<keyword evidence="2" id="KW-0472">Membrane</keyword>
<feature type="transmembrane region" description="Helical" evidence="2">
    <location>
        <begin position="176"/>
        <end position="198"/>
    </location>
</feature>
<dbReference type="AlphaFoldDB" id="A0A3A8PPH2"/>
<sequence length="273" mass="30235">MYPERILILLFLPGGAAMDKDKLQEHILSTYLNLRFFIAAAAVLIPLVVYGVGRLHGIGLQDSISAYYWAQPPDEMYPPARAWFVGGLLGVGALLYLYKGFSFAENAALNLAAVLAVGVAVFPMQWNCQEDCGRFSLHGFCAVAMFACLAYVMWFRSLDTLPHLADDQRRAWYRKTYELTSIVMLVSPLTAFLLNAFWGTSTTYVFFIETAGILAFAAYWVVKSLELKQSGVVRRVLSGQARIAEYTPLARVAKDAPPEAPIPPEVQLPPSTP</sequence>
<name>A0A3A8PPH2_9BACT</name>
<evidence type="ECO:0000313" key="4">
    <source>
        <dbReference type="Proteomes" id="UP000272888"/>
    </source>
</evidence>
<accession>A0A3A8PPH2</accession>
<comment type="caution">
    <text evidence="3">The sequence shown here is derived from an EMBL/GenBank/DDBJ whole genome shotgun (WGS) entry which is preliminary data.</text>
</comment>
<evidence type="ECO:0000256" key="2">
    <source>
        <dbReference type="SAM" id="Phobius"/>
    </source>
</evidence>
<feature type="transmembrane region" description="Helical" evidence="2">
    <location>
        <begin position="204"/>
        <end position="222"/>
    </location>
</feature>
<evidence type="ECO:0008006" key="5">
    <source>
        <dbReference type="Google" id="ProtNLM"/>
    </source>
</evidence>
<proteinExistence type="predicted"/>
<feature type="region of interest" description="Disordered" evidence="1">
    <location>
        <begin position="254"/>
        <end position="273"/>
    </location>
</feature>
<dbReference type="Proteomes" id="UP000272888">
    <property type="component" value="Unassembled WGS sequence"/>
</dbReference>
<feature type="transmembrane region" description="Helical" evidence="2">
    <location>
        <begin position="137"/>
        <end position="155"/>
    </location>
</feature>
<evidence type="ECO:0000256" key="1">
    <source>
        <dbReference type="SAM" id="MobiDB-lite"/>
    </source>
</evidence>
<feature type="transmembrane region" description="Helical" evidence="2">
    <location>
        <begin position="80"/>
        <end position="98"/>
    </location>
</feature>
<organism evidence="3 4">
    <name type="scientific">Corallococcus llansteffanensis</name>
    <dbReference type="NCBI Taxonomy" id="2316731"/>
    <lineage>
        <taxon>Bacteria</taxon>
        <taxon>Pseudomonadati</taxon>
        <taxon>Myxococcota</taxon>
        <taxon>Myxococcia</taxon>
        <taxon>Myxococcales</taxon>
        <taxon>Cystobacterineae</taxon>
        <taxon>Myxococcaceae</taxon>
        <taxon>Corallococcus</taxon>
    </lineage>
</organism>
<feature type="transmembrane region" description="Helical" evidence="2">
    <location>
        <begin position="32"/>
        <end position="53"/>
    </location>
</feature>
<protein>
    <recommendedName>
        <fullName evidence="5">DUF998 domain-containing protein</fullName>
    </recommendedName>
</protein>
<feature type="transmembrane region" description="Helical" evidence="2">
    <location>
        <begin position="107"/>
        <end position="125"/>
    </location>
</feature>
<feature type="compositionally biased region" description="Pro residues" evidence="1">
    <location>
        <begin position="258"/>
        <end position="273"/>
    </location>
</feature>
<keyword evidence="2" id="KW-0812">Transmembrane</keyword>
<keyword evidence="4" id="KW-1185">Reference proteome</keyword>
<gene>
    <name evidence="3" type="ORF">D7V93_17370</name>
</gene>
<dbReference type="EMBL" id="RAWB01000165">
    <property type="protein sequence ID" value="RKH58079.1"/>
    <property type="molecule type" value="Genomic_DNA"/>
</dbReference>
<reference evidence="4" key="1">
    <citation type="submission" date="2018-09" db="EMBL/GenBank/DDBJ databases">
        <authorList>
            <person name="Livingstone P.G."/>
            <person name="Whitworth D.E."/>
        </authorList>
    </citation>
    <scope>NUCLEOTIDE SEQUENCE [LARGE SCALE GENOMIC DNA]</scope>
    <source>
        <strain evidence="4">CA051B</strain>
    </source>
</reference>